<dbReference type="KEGG" id="fer:FNB15_11540"/>
<keyword evidence="2" id="KW-0963">Cytoplasm</keyword>
<dbReference type="Pfam" id="PF06969">
    <property type="entry name" value="HemN_C"/>
    <property type="match status" value="1"/>
</dbReference>
<dbReference type="SMART" id="SM00729">
    <property type="entry name" value="Elp3"/>
    <property type="match status" value="1"/>
</dbReference>
<name>A0A516H2R1_9PROT</name>
<evidence type="ECO:0000259" key="3">
    <source>
        <dbReference type="PROSITE" id="PS51918"/>
    </source>
</evidence>
<dbReference type="PROSITE" id="PS51918">
    <property type="entry name" value="RADICAL_SAM"/>
    <property type="match status" value="1"/>
</dbReference>
<dbReference type="PANTHER" id="PTHR13932:SF5">
    <property type="entry name" value="RADICAL S-ADENOSYL METHIONINE DOMAIN-CONTAINING PROTEIN 1, MITOCHONDRIAL"/>
    <property type="match status" value="1"/>
</dbReference>
<dbReference type="PANTHER" id="PTHR13932">
    <property type="entry name" value="COPROPORPHYRINIGEN III OXIDASE"/>
    <property type="match status" value="1"/>
</dbReference>
<keyword evidence="2" id="KW-0949">S-adenosyl-L-methionine</keyword>
<sequence length="399" mass="43338">MPALADSEAVPRRGFGLYVHWPFCVSKCPYCDFNSHVRERVDAARWQRAYLREMKQYAEAGVGRGETVTSVFFGGGTPSLMPPDTAAAILEAARTYWRFSDDVEITLEANPNSAEAGKFAAFAQAGINRLSIGVQSFEADVLKFLGRAHDAGEARAAIAAAAKAVPRYSFDLIYARPEQSAEQWRAELREALALAGDHLSLYTLTIEPNTGFAGAVTRGALHPMPSDDQAALYDLTQEILDQAGLPAYEISNHARPGGESRHNLIYWRSGGYLGLGPGAHGRILRGDAWQATQNRRKPEVWLEQVEAQGPLGGHGRESETPVASTERAEEALMMGLRLAEGVYAANFRATTGIDLDVFVPRARSAPLEGAGLLYRDNVRIAATRDGRAVLDGLLARLLA</sequence>
<evidence type="ECO:0000256" key="2">
    <source>
        <dbReference type="RuleBase" id="RU364116"/>
    </source>
</evidence>
<dbReference type="Proteomes" id="UP000317496">
    <property type="component" value="Chromosome"/>
</dbReference>
<accession>A0A516H2R1</accession>
<dbReference type="GO" id="GO:0005737">
    <property type="term" value="C:cytoplasm"/>
    <property type="evidence" value="ECO:0007669"/>
    <property type="project" value="UniProtKB-SubCell"/>
</dbReference>
<dbReference type="InterPro" id="IPR023404">
    <property type="entry name" value="rSAM_horseshoe"/>
</dbReference>
<dbReference type="SFLD" id="SFLDF00288">
    <property type="entry name" value="HemN-like__clustered_with_nucl"/>
    <property type="match status" value="1"/>
</dbReference>
<dbReference type="InterPro" id="IPR010723">
    <property type="entry name" value="HemN_C"/>
</dbReference>
<dbReference type="CDD" id="cd01335">
    <property type="entry name" value="Radical_SAM"/>
    <property type="match status" value="1"/>
</dbReference>
<dbReference type="RefSeq" id="WP_144068841.1">
    <property type="nucleotide sequence ID" value="NZ_CP041636.1"/>
</dbReference>
<keyword evidence="2" id="KW-0479">Metal-binding</keyword>
<keyword evidence="2" id="KW-0143">Chaperone</keyword>
<keyword evidence="2" id="KW-0408">Iron</keyword>
<dbReference type="SFLD" id="SFLDF00562">
    <property type="entry name" value="HemN-like__clustered_with_heat"/>
    <property type="match status" value="1"/>
</dbReference>
<comment type="similarity">
    <text evidence="1">Belongs to the anaerobic coproporphyrinogen-III oxidase family. HemW subfamily.</text>
</comment>
<dbReference type="AlphaFoldDB" id="A0A516H2R1"/>
<dbReference type="SFLD" id="SFLDS00029">
    <property type="entry name" value="Radical_SAM"/>
    <property type="match status" value="1"/>
</dbReference>
<dbReference type="InterPro" id="IPR006638">
    <property type="entry name" value="Elp3/MiaA/NifB-like_rSAM"/>
</dbReference>
<dbReference type="SFLD" id="SFLDG01065">
    <property type="entry name" value="anaerobic_coproporphyrinogen-I"/>
    <property type="match status" value="1"/>
</dbReference>
<comment type="subcellular location">
    <subcellularLocation>
        <location evidence="2">Cytoplasm</location>
    </subcellularLocation>
</comment>
<dbReference type="InterPro" id="IPR058240">
    <property type="entry name" value="rSAM_sf"/>
</dbReference>
<comment type="function">
    <text evidence="2">Probably acts as a heme chaperone, transferring heme to an unknown acceptor. Binds one molecule of heme per monomer, possibly covalently. Binds 1 [4Fe-4S] cluster. The cluster is coordinated with 3 cysteines and an exchangeable S-adenosyl-L-methionine.</text>
</comment>
<dbReference type="InterPro" id="IPR034505">
    <property type="entry name" value="Coproporphyrinogen-III_oxidase"/>
</dbReference>
<dbReference type="GO" id="GO:0051539">
    <property type="term" value="F:4 iron, 4 sulfur cluster binding"/>
    <property type="evidence" value="ECO:0007669"/>
    <property type="project" value="UniProtKB-UniRule"/>
</dbReference>
<protein>
    <recommendedName>
        <fullName evidence="2">Heme chaperone HemW</fullName>
    </recommendedName>
</protein>
<dbReference type="GO" id="GO:0004109">
    <property type="term" value="F:coproporphyrinogen oxidase activity"/>
    <property type="evidence" value="ECO:0007669"/>
    <property type="project" value="InterPro"/>
</dbReference>
<dbReference type="SUPFAM" id="SSF102114">
    <property type="entry name" value="Radical SAM enzymes"/>
    <property type="match status" value="1"/>
</dbReference>
<keyword evidence="2" id="KW-0411">Iron-sulfur</keyword>
<evidence type="ECO:0000313" key="5">
    <source>
        <dbReference type="Proteomes" id="UP000317496"/>
    </source>
</evidence>
<proteinExistence type="inferred from homology"/>
<dbReference type="Pfam" id="PF04055">
    <property type="entry name" value="Radical_SAM"/>
    <property type="match status" value="1"/>
</dbReference>
<gene>
    <name evidence="4" type="ORF">FNB15_11540</name>
</gene>
<dbReference type="OrthoDB" id="9808022at2"/>
<reference evidence="4 5" key="1">
    <citation type="submission" date="2019-07" db="EMBL/GenBank/DDBJ databases">
        <title>Genome sequencing for Ferrovibrio sp. K5.</title>
        <authorList>
            <person name="Park S.-J."/>
        </authorList>
    </citation>
    <scope>NUCLEOTIDE SEQUENCE [LARGE SCALE GENOMIC DNA]</scope>
    <source>
        <strain evidence="4 5">K5</strain>
    </source>
</reference>
<keyword evidence="2" id="KW-0349">Heme</keyword>
<dbReference type="InterPro" id="IPR007197">
    <property type="entry name" value="rSAM"/>
</dbReference>
<evidence type="ECO:0000313" key="4">
    <source>
        <dbReference type="EMBL" id="QDO97860.1"/>
    </source>
</evidence>
<dbReference type="Gene3D" id="3.80.30.20">
    <property type="entry name" value="tm_1862 like domain"/>
    <property type="match status" value="1"/>
</dbReference>
<organism evidence="4 5">
    <name type="scientific">Ferrovibrio terrae</name>
    <dbReference type="NCBI Taxonomy" id="2594003"/>
    <lineage>
        <taxon>Bacteria</taxon>
        <taxon>Pseudomonadati</taxon>
        <taxon>Pseudomonadota</taxon>
        <taxon>Alphaproteobacteria</taxon>
        <taxon>Rhodospirillales</taxon>
        <taxon>Rhodospirillaceae</taxon>
        <taxon>Ferrovibrio</taxon>
    </lineage>
</organism>
<feature type="domain" description="Radical SAM core" evidence="3">
    <location>
        <begin position="9"/>
        <end position="246"/>
    </location>
</feature>
<evidence type="ECO:0000256" key="1">
    <source>
        <dbReference type="ARBA" id="ARBA00006100"/>
    </source>
</evidence>
<dbReference type="InterPro" id="IPR004559">
    <property type="entry name" value="HemW-like"/>
</dbReference>
<keyword evidence="5" id="KW-1185">Reference proteome</keyword>
<dbReference type="EMBL" id="CP041636">
    <property type="protein sequence ID" value="QDO97860.1"/>
    <property type="molecule type" value="Genomic_DNA"/>
</dbReference>
<dbReference type="GO" id="GO:0046872">
    <property type="term" value="F:metal ion binding"/>
    <property type="evidence" value="ECO:0007669"/>
    <property type="project" value="UniProtKB-UniRule"/>
</dbReference>
<dbReference type="GO" id="GO:0006779">
    <property type="term" value="P:porphyrin-containing compound biosynthetic process"/>
    <property type="evidence" value="ECO:0007669"/>
    <property type="project" value="InterPro"/>
</dbReference>
<dbReference type="NCBIfam" id="TIGR00539">
    <property type="entry name" value="hemN_rel"/>
    <property type="match status" value="1"/>
</dbReference>
<keyword evidence="2" id="KW-0004">4Fe-4S</keyword>